<accession>A0AAW2TWS7</accession>
<reference evidence="1" key="1">
    <citation type="submission" date="2020-06" db="EMBL/GenBank/DDBJ databases">
        <authorList>
            <person name="Li T."/>
            <person name="Hu X."/>
            <person name="Zhang T."/>
            <person name="Song X."/>
            <person name="Zhang H."/>
            <person name="Dai N."/>
            <person name="Sheng W."/>
            <person name="Hou X."/>
            <person name="Wei L."/>
        </authorList>
    </citation>
    <scope>NUCLEOTIDE SEQUENCE</scope>
    <source>
        <strain evidence="1">G02</strain>
        <tissue evidence="1">Leaf</tissue>
    </source>
</reference>
<organism evidence="1">
    <name type="scientific">Sesamum radiatum</name>
    <name type="common">Black benniseed</name>
    <dbReference type="NCBI Taxonomy" id="300843"/>
    <lineage>
        <taxon>Eukaryota</taxon>
        <taxon>Viridiplantae</taxon>
        <taxon>Streptophyta</taxon>
        <taxon>Embryophyta</taxon>
        <taxon>Tracheophyta</taxon>
        <taxon>Spermatophyta</taxon>
        <taxon>Magnoliopsida</taxon>
        <taxon>eudicotyledons</taxon>
        <taxon>Gunneridae</taxon>
        <taxon>Pentapetalae</taxon>
        <taxon>asterids</taxon>
        <taxon>lamiids</taxon>
        <taxon>Lamiales</taxon>
        <taxon>Pedaliaceae</taxon>
        <taxon>Sesamum</taxon>
    </lineage>
</organism>
<dbReference type="EMBL" id="JACGWJ010000007">
    <property type="protein sequence ID" value="KAL0409480.1"/>
    <property type="molecule type" value="Genomic_DNA"/>
</dbReference>
<comment type="caution">
    <text evidence="1">The sequence shown here is derived from an EMBL/GenBank/DDBJ whole genome shotgun (WGS) entry which is preliminary data.</text>
</comment>
<gene>
    <name evidence="1" type="ORF">Sradi_1882400</name>
</gene>
<evidence type="ECO:0000313" key="1">
    <source>
        <dbReference type="EMBL" id="KAL0409480.1"/>
    </source>
</evidence>
<proteinExistence type="predicted"/>
<protein>
    <submittedName>
        <fullName evidence="1">Uncharacterized protein</fullName>
    </submittedName>
</protein>
<dbReference type="AlphaFoldDB" id="A0AAW2TWS7"/>
<sequence length="65" mass="6421">MDDGLGEGAKDPPAYDILCIALNGSSNFCSNNGLHRGSTAAGVAGDVVRACLDPSEVSEALALGG</sequence>
<name>A0AAW2TWS7_SESRA</name>
<reference evidence="1" key="2">
    <citation type="journal article" date="2024" name="Plant">
        <title>Genomic evolution and insights into agronomic trait innovations of Sesamum species.</title>
        <authorList>
            <person name="Miao H."/>
            <person name="Wang L."/>
            <person name="Qu L."/>
            <person name="Liu H."/>
            <person name="Sun Y."/>
            <person name="Le M."/>
            <person name="Wang Q."/>
            <person name="Wei S."/>
            <person name="Zheng Y."/>
            <person name="Lin W."/>
            <person name="Duan Y."/>
            <person name="Cao H."/>
            <person name="Xiong S."/>
            <person name="Wang X."/>
            <person name="Wei L."/>
            <person name="Li C."/>
            <person name="Ma Q."/>
            <person name="Ju M."/>
            <person name="Zhao R."/>
            <person name="Li G."/>
            <person name="Mu C."/>
            <person name="Tian Q."/>
            <person name="Mei H."/>
            <person name="Zhang T."/>
            <person name="Gao T."/>
            <person name="Zhang H."/>
        </authorList>
    </citation>
    <scope>NUCLEOTIDE SEQUENCE</scope>
    <source>
        <strain evidence="1">G02</strain>
    </source>
</reference>